<protein>
    <recommendedName>
        <fullName evidence="5">Phytocyanin domain-containing protein</fullName>
    </recommendedName>
</protein>
<dbReference type="Pfam" id="PF02298">
    <property type="entry name" value="Cu_bind_like"/>
    <property type="match status" value="1"/>
</dbReference>
<dbReference type="GO" id="GO:0009055">
    <property type="term" value="F:electron transfer activity"/>
    <property type="evidence" value="ECO:0007669"/>
    <property type="project" value="InterPro"/>
</dbReference>
<dbReference type="CDD" id="cd04216">
    <property type="entry name" value="Phytocyanin"/>
    <property type="match status" value="1"/>
</dbReference>
<reference evidence="6" key="1">
    <citation type="submission" date="2023-03" db="EMBL/GenBank/DDBJ databases">
        <title>Chromosome-scale reference genome and RAD-based genetic map of yellow starthistle (Centaurea solstitialis) reveal putative structural variation and QTLs associated with invader traits.</title>
        <authorList>
            <person name="Reatini B."/>
            <person name="Cang F.A."/>
            <person name="Jiang Q."/>
            <person name="Mckibben M.T.W."/>
            <person name="Barker M.S."/>
            <person name="Rieseberg L.H."/>
            <person name="Dlugosch K.M."/>
        </authorList>
    </citation>
    <scope>NUCLEOTIDE SEQUENCE</scope>
    <source>
        <strain evidence="6">CAN-66</strain>
        <tissue evidence="6">Leaf</tissue>
    </source>
</reference>
<evidence type="ECO:0000256" key="3">
    <source>
        <dbReference type="SAM" id="MobiDB-lite"/>
    </source>
</evidence>
<evidence type="ECO:0000313" key="6">
    <source>
        <dbReference type="EMBL" id="KAJ9565557.1"/>
    </source>
</evidence>
<feature type="chain" id="PRO_5041404058" description="Phytocyanin domain-containing protein" evidence="4">
    <location>
        <begin position="22"/>
        <end position="181"/>
    </location>
</feature>
<evidence type="ECO:0000256" key="4">
    <source>
        <dbReference type="SAM" id="SignalP"/>
    </source>
</evidence>
<dbReference type="GO" id="GO:0046872">
    <property type="term" value="F:metal ion binding"/>
    <property type="evidence" value="ECO:0007669"/>
    <property type="project" value="UniProtKB-KW"/>
</dbReference>
<dbReference type="InterPro" id="IPR039391">
    <property type="entry name" value="Phytocyanin-like"/>
</dbReference>
<dbReference type="PANTHER" id="PTHR33021:SF350">
    <property type="entry name" value="UCLACYANIN-2"/>
    <property type="match status" value="1"/>
</dbReference>
<keyword evidence="1" id="KW-0479">Metal-binding</keyword>
<dbReference type="Gene3D" id="2.60.40.420">
    <property type="entry name" value="Cupredoxins - blue copper proteins"/>
    <property type="match status" value="1"/>
</dbReference>
<dbReference type="FunFam" id="2.60.40.420:FF:000003">
    <property type="entry name" value="Blue copper"/>
    <property type="match status" value="1"/>
</dbReference>
<evidence type="ECO:0000259" key="5">
    <source>
        <dbReference type="PROSITE" id="PS51485"/>
    </source>
</evidence>
<evidence type="ECO:0000313" key="7">
    <source>
        <dbReference type="Proteomes" id="UP001172457"/>
    </source>
</evidence>
<organism evidence="6 7">
    <name type="scientific">Centaurea solstitialis</name>
    <name type="common">yellow star-thistle</name>
    <dbReference type="NCBI Taxonomy" id="347529"/>
    <lineage>
        <taxon>Eukaryota</taxon>
        <taxon>Viridiplantae</taxon>
        <taxon>Streptophyta</taxon>
        <taxon>Embryophyta</taxon>
        <taxon>Tracheophyta</taxon>
        <taxon>Spermatophyta</taxon>
        <taxon>Magnoliopsida</taxon>
        <taxon>eudicotyledons</taxon>
        <taxon>Gunneridae</taxon>
        <taxon>Pentapetalae</taxon>
        <taxon>asterids</taxon>
        <taxon>campanulids</taxon>
        <taxon>Asterales</taxon>
        <taxon>Asteraceae</taxon>
        <taxon>Carduoideae</taxon>
        <taxon>Cardueae</taxon>
        <taxon>Centaureinae</taxon>
        <taxon>Centaurea</taxon>
    </lineage>
</organism>
<sequence length="181" mass="18762">MPMVAFFVILILSVVASRTYAVQHIVGDGGGWTNSGDYTTWASSKTFNVGDTLLFNYGGSHGVDVLSKADYDNCGTSNAINSYTGGTTTIKLTQAGPMYFACPSFGHCSLGMKMAINVVSKATTSPTTTTPPTSDDNQSPPSSTTPSTPATSSPTGESSGTSMVVVAWLSLILAPMAVFMC</sequence>
<comment type="caution">
    <text evidence="6">The sequence shown here is derived from an EMBL/GenBank/DDBJ whole genome shotgun (WGS) entry which is preliminary data.</text>
</comment>
<keyword evidence="2" id="KW-0325">Glycoprotein</keyword>
<dbReference type="Proteomes" id="UP001172457">
    <property type="component" value="Chromosome 1"/>
</dbReference>
<dbReference type="InterPro" id="IPR008972">
    <property type="entry name" value="Cupredoxin"/>
</dbReference>
<dbReference type="EMBL" id="JARYMX010000001">
    <property type="protein sequence ID" value="KAJ9565557.1"/>
    <property type="molecule type" value="Genomic_DNA"/>
</dbReference>
<feature type="region of interest" description="Disordered" evidence="3">
    <location>
        <begin position="123"/>
        <end position="159"/>
    </location>
</feature>
<evidence type="ECO:0000256" key="2">
    <source>
        <dbReference type="ARBA" id="ARBA00023180"/>
    </source>
</evidence>
<dbReference type="InterPro" id="IPR003245">
    <property type="entry name" value="Phytocyanin_dom"/>
</dbReference>
<feature type="domain" description="Phytocyanin" evidence="5">
    <location>
        <begin position="22"/>
        <end position="120"/>
    </location>
</feature>
<gene>
    <name evidence="6" type="ORF">OSB04_001523</name>
</gene>
<feature type="signal peptide" evidence="4">
    <location>
        <begin position="1"/>
        <end position="21"/>
    </location>
</feature>
<dbReference type="SUPFAM" id="SSF49503">
    <property type="entry name" value="Cupredoxins"/>
    <property type="match status" value="1"/>
</dbReference>
<dbReference type="PROSITE" id="PS51485">
    <property type="entry name" value="PHYTOCYANIN"/>
    <property type="match status" value="1"/>
</dbReference>
<dbReference type="AlphaFoldDB" id="A0AA38U9B4"/>
<keyword evidence="7" id="KW-1185">Reference proteome</keyword>
<evidence type="ECO:0000256" key="1">
    <source>
        <dbReference type="ARBA" id="ARBA00022723"/>
    </source>
</evidence>
<dbReference type="GO" id="GO:0005886">
    <property type="term" value="C:plasma membrane"/>
    <property type="evidence" value="ECO:0007669"/>
    <property type="project" value="TreeGrafter"/>
</dbReference>
<dbReference type="PANTHER" id="PTHR33021">
    <property type="entry name" value="BLUE COPPER PROTEIN"/>
    <property type="match status" value="1"/>
</dbReference>
<proteinExistence type="predicted"/>
<keyword evidence="4" id="KW-0732">Signal</keyword>
<accession>A0AA38U9B4</accession>
<name>A0AA38U9B4_9ASTR</name>